<reference evidence="1" key="1">
    <citation type="submission" date="2016-05" db="EMBL/GenBank/DDBJ databases">
        <title>WGS assembly of Xenopus laevis.</title>
        <authorList>
            <person name="Session A."/>
            <person name="Uno Y."/>
            <person name="Kwon T."/>
            <person name="Chapman J."/>
            <person name="Toyoda A."/>
            <person name="Takahashi S."/>
            <person name="Fukui A."/>
            <person name="Hikosaka A."/>
            <person name="Putnam N."/>
            <person name="Stites J."/>
            <person name="Van Heeringen S."/>
            <person name="Quigley I."/>
            <person name="Heinz S."/>
            <person name="Hellsten U."/>
            <person name="Lyons J."/>
            <person name="Suzuki A."/>
            <person name="Kondo M."/>
            <person name="Ogino H."/>
            <person name="Ochi H."/>
            <person name="Bogdanovic O."/>
            <person name="Lister R."/>
            <person name="Georgiou G."/>
            <person name="Paranjpe S."/>
            <person name="Van Kruijsbergen I."/>
            <person name="Mozaffari S."/>
            <person name="Shu S."/>
            <person name="Schmutz J."/>
            <person name="Jenkins J."/>
            <person name="Grimwood J."/>
            <person name="Carlson J."/>
            <person name="Mitros T."/>
            <person name="Simakov O."/>
            <person name="Heald R."/>
            <person name="Miller K."/>
            <person name="Haudenschild C."/>
            <person name="Kuroki Y."/>
            <person name="Tanaka T."/>
            <person name="Michiue T."/>
            <person name="Watanabe M."/>
            <person name="Kinoshita T."/>
            <person name="Ohta Y."/>
            <person name="Mawaribuchi S."/>
            <person name="Suzuki Y."/>
            <person name="Haramoto Y."/>
            <person name="Yamamoto T."/>
            <person name="Takagi C."/>
            <person name="Kitzman J."/>
            <person name="Shendure J."/>
            <person name="Nakayama T."/>
            <person name="Izutsu Y."/>
            <person name="Robert J."/>
            <person name="Dichmann D."/>
            <person name="Flajnik M."/>
            <person name="Houston D."/>
            <person name="Marcotte E."/>
            <person name="Wallingford J."/>
            <person name="Ito Y."/>
            <person name="Asashima M."/>
            <person name="Ueno N."/>
            <person name="Matsuda Y."/>
            <person name="Jan Veenstra G."/>
            <person name="Fujiyama A."/>
            <person name="Harland R."/>
            <person name="Taira M."/>
            <person name="Rokhsar D.S."/>
        </authorList>
    </citation>
    <scope>NUCLEOTIDE SEQUENCE</scope>
    <source>
        <strain evidence="1">J</strain>
        <tissue evidence="1">Blood</tissue>
    </source>
</reference>
<sequence>MYKLYGSCPYSRFVQRFIPFHITTAARFKLCAEEHKQAPKCPRYRSGFPVFARAALPSVKGVWVKALLDRSSVVIVHALVELAI</sequence>
<protein>
    <submittedName>
        <fullName evidence="1">Uncharacterized protein</fullName>
    </submittedName>
</protein>
<accession>A0A974BNL7</accession>
<name>A0A974BNL7_XENLA</name>
<gene>
    <name evidence="1" type="ORF">XELAEV_18003286mg</name>
</gene>
<dbReference type="EMBL" id="KV506286">
    <property type="protein sequence ID" value="OCT55284.1"/>
    <property type="molecule type" value="Genomic_DNA"/>
</dbReference>
<dbReference type="Proteomes" id="UP000694892">
    <property type="component" value="Unassembled WGS sequence"/>
</dbReference>
<dbReference type="AlphaFoldDB" id="A0A974BNL7"/>
<proteinExistence type="predicted"/>
<organism evidence="1">
    <name type="scientific">Xenopus laevis</name>
    <name type="common">African clawed frog</name>
    <dbReference type="NCBI Taxonomy" id="8355"/>
    <lineage>
        <taxon>Eukaryota</taxon>
        <taxon>Metazoa</taxon>
        <taxon>Chordata</taxon>
        <taxon>Craniata</taxon>
        <taxon>Vertebrata</taxon>
        <taxon>Euteleostomi</taxon>
        <taxon>Amphibia</taxon>
        <taxon>Batrachia</taxon>
        <taxon>Anura</taxon>
        <taxon>Pipoidea</taxon>
        <taxon>Pipidae</taxon>
        <taxon>Xenopodinae</taxon>
        <taxon>Xenopus</taxon>
        <taxon>Xenopus</taxon>
    </lineage>
</organism>
<evidence type="ECO:0000313" key="1">
    <source>
        <dbReference type="EMBL" id="OCT55284.1"/>
    </source>
</evidence>